<proteinExistence type="predicted"/>
<dbReference type="PANTHER" id="PTHR24093:SF369">
    <property type="entry name" value="CALCIUM-TRANSPORTING ATPASE"/>
    <property type="match status" value="1"/>
</dbReference>
<evidence type="ECO:0000256" key="1">
    <source>
        <dbReference type="ARBA" id="ARBA00004127"/>
    </source>
</evidence>
<evidence type="ECO:0000313" key="3">
    <source>
        <dbReference type="EMBL" id="CAF4969434.1"/>
    </source>
</evidence>
<evidence type="ECO:0000313" key="4">
    <source>
        <dbReference type="Proteomes" id="UP000676336"/>
    </source>
</evidence>
<reference evidence="3" key="1">
    <citation type="submission" date="2021-02" db="EMBL/GenBank/DDBJ databases">
        <authorList>
            <person name="Nowell W R."/>
        </authorList>
    </citation>
    <scope>NUCLEOTIDE SEQUENCE</scope>
</reference>
<accession>A0A8S3DEW4</accession>
<comment type="subcellular location">
    <subcellularLocation>
        <location evidence="1">Endomembrane system</location>
        <topology evidence="1">Multi-pass membrane protein</topology>
    </subcellularLocation>
</comment>
<dbReference type="AlphaFoldDB" id="A0A8S3DEW4"/>
<dbReference type="PANTHER" id="PTHR24093">
    <property type="entry name" value="CATION TRANSPORTING ATPASE"/>
    <property type="match status" value="1"/>
</dbReference>
<dbReference type="GO" id="GO:0012505">
    <property type="term" value="C:endomembrane system"/>
    <property type="evidence" value="ECO:0007669"/>
    <property type="project" value="UniProtKB-SubCell"/>
</dbReference>
<organism evidence="3 4">
    <name type="scientific">Rotaria magnacalcarata</name>
    <dbReference type="NCBI Taxonomy" id="392030"/>
    <lineage>
        <taxon>Eukaryota</taxon>
        <taxon>Metazoa</taxon>
        <taxon>Spiralia</taxon>
        <taxon>Gnathifera</taxon>
        <taxon>Rotifera</taxon>
        <taxon>Eurotatoria</taxon>
        <taxon>Bdelloidea</taxon>
        <taxon>Philodinida</taxon>
        <taxon>Philodinidae</taxon>
        <taxon>Rotaria</taxon>
    </lineage>
</organism>
<evidence type="ECO:0000256" key="2">
    <source>
        <dbReference type="ARBA" id="ARBA00022842"/>
    </source>
</evidence>
<gene>
    <name evidence="3" type="ORF">SMN809_LOCUS55082</name>
</gene>
<dbReference type="Gene3D" id="3.40.50.1000">
    <property type="entry name" value="HAD superfamily/HAD-like"/>
    <property type="match status" value="1"/>
</dbReference>
<sequence length="60" mass="6844">TKCGIIKPNDDFLVLEGKEFNKRIRDASGKISQKKLDEVWPNLRVLARSSPQDKYNLVNG</sequence>
<dbReference type="InterPro" id="IPR023214">
    <property type="entry name" value="HAD_sf"/>
</dbReference>
<comment type="caution">
    <text evidence="3">The sequence shown here is derived from an EMBL/GenBank/DDBJ whole genome shotgun (WGS) entry which is preliminary data.</text>
</comment>
<feature type="non-terminal residue" evidence="3">
    <location>
        <position position="1"/>
    </location>
</feature>
<feature type="non-terminal residue" evidence="3">
    <location>
        <position position="60"/>
    </location>
</feature>
<keyword evidence="2" id="KW-0460">Magnesium</keyword>
<dbReference type="EMBL" id="CAJOBI010193643">
    <property type="protein sequence ID" value="CAF4969434.1"/>
    <property type="molecule type" value="Genomic_DNA"/>
</dbReference>
<dbReference type="GO" id="GO:0005388">
    <property type="term" value="F:P-type calcium transporter activity"/>
    <property type="evidence" value="ECO:0007669"/>
    <property type="project" value="TreeGrafter"/>
</dbReference>
<protein>
    <submittedName>
        <fullName evidence="3">Uncharacterized protein</fullName>
    </submittedName>
</protein>
<dbReference type="GO" id="GO:0005886">
    <property type="term" value="C:plasma membrane"/>
    <property type="evidence" value="ECO:0007669"/>
    <property type="project" value="TreeGrafter"/>
</dbReference>
<dbReference type="GO" id="GO:0051480">
    <property type="term" value="P:regulation of cytosolic calcium ion concentration"/>
    <property type="evidence" value="ECO:0007669"/>
    <property type="project" value="TreeGrafter"/>
</dbReference>
<dbReference type="Proteomes" id="UP000676336">
    <property type="component" value="Unassembled WGS sequence"/>
</dbReference>
<name>A0A8S3DEW4_9BILA</name>